<comment type="caution">
    <text evidence="1">The sequence shown here is derived from an EMBL/GenBank/DDBJ whole genome shotgun (WGS) entry which is preliminary data.</text>
</comment>
<organism evidence="1 2">
    <name type="scientific">Geothrix rubra</name>
    <dbReference type="NCBI Taxonomy" id="2927977"/>
    <lineage>
        <taxon>Bacteria</taxon>
        <taxon>Pseudomonadati</taxon>
        <taxon>Acidobacteriota</taxon>
        <taxon>Holophagae</taxon>
        <taxon>Holophagales</taxon>
        <taxon>Holophagaceae</taxon>
        <taxon>Geothrix</taxon>
    </lineage>
</organism>
<keyword evidence="2" id="KW-1185">Reference proteome</keyword>
<evidence type="ECO:0008006" key="3">
    <source>
        <dbReference type="Google" id="ProtNLM"/>
    </source>
</evidence>
<dbReference type="RefSeq" id="WP_285724817.1">
    <property type="nucleotide sequence ID" value="NZ_BSDD01000003.1"/>
</dbReference>
<reference evidence="1 2" key="1">
    <citation type="journal article" date="2023" name="Antonie Van Leeuwenhoek">
        <title>Mesoterricola silvestris gen. nov., sp. nov., Mesoterricola sediminis sp. nov., Geothrix oryzae sp. nov., Geothrix edaphica sp. nov., Geothrix rubra sp. nov., and Geothrix limicola sp. nov., six novel members of Acidobacteriota isolated from soils.</title>
        <authorList>
            <person name="Itoh H."/>
            <person name="Sugisawa Y."/>
            <person name="Mise K."/>
            <person name="Xu Z."/>
            <person name="Kuniyasu M."/>
            <person name="Ushijima N."/>
            <person name="Kawano K."/>
            <person name="Kobayashi E."/>
            <person name="Shiratori Y."/>
            <person name="Masuda Y."/>
            <person name="Senoo K."/>
        </authorList>
    </citation>
    <scope>NUCLEOTIDE SEQUENCE [LARGE SCALE GENOMIC DNA]</scope>
    <source>
        <strain evidence="1 2">Red803</strain>
    </source>
</reference>
<sequence>MDIPGPLVPLALGAVQLPPAAAASVSGLDLLKGQLLEAVLLEVLPDSVRLQLPGGQELRAQGQLPFPAGSLLALKTSPLPGGAGLRLQVLGATPPPTDPVLAPLAQGEAAPLLARLQVPSEALRPLADLFRTLAGAEAAATPEGWATLLKAVMTTLSDAVASPREAPFHALQAQEGTALFEIPLPWAPGADPMRIWVEADAAGGDAEEPTRRVFLSVPFSALGEVRLGVERNRAGLRARLWLEDPSRLEGLRAGLEAELSTLGVPATLQLLPLPTAAPDLRALAGGSSLSALG</sequence>
<evidence type="ECO:0000313" key="2">
    <source>
        <dbReference type="Proteomes" id="UP001165089"/>
    </source>
</evidence>
<proteinExistence type="predicted"/>
<name>A0ABQ5Q722_9BACT</name>
<accession>A0ABQ5Q722</accession>
<protein>
    <recommendedName>
        <fullName evidence="3">Flagellar hook-length control protein FliK</fullName>
    </recommendedName>
</protein>
<dbReference type="EMBL" id="BSDD01000003">
    <property type="protein sequence ID" value="GLH70261.1"/>
    <property type="molecule type" value="Genomic_DNA"/>
</dbReference>
<dbReference type="Proteomes" id="UP001165089">
    <property type="component" value="Unassembled WGS sequence"/>
</dbReference>
<evidence type="ECO:0000313" key="1">
    <source>
        <dbReference type="EMBL" id="GLH70261.1"/>
    </source>
</evidence>
<gene>
    <name evidence="1" type="ORF">GETHPA_17940</name>
</gene>